<name>T0ZAP4_9ZZZZ</name>
<feature type="non-terminal residue" evidence="1">
    <location>
        <position position="1"/>
    </location>
</feature>
<organism evidence="1">
    <name type="scientific">mine drainage metagenome</name>
    <dbReference type="NCBI Taxonomy" id="410659"/>
    <lineage>
        <taxon>unclassified sequences</taxon>
        <taxon>metagenomes</taxon>
        <taxon>ecological metagenomes</taxon>
    </lineage>
</organism>
<comment type="caution">
    <text evidence="1">The sequence shown here is derived from an EMBL/GenBank/DDBJ whole genome shotgun (WGS) entry which is preliminary data.</text>
</comment>
<gene>
    <name evidence="1" type="ORF">B1B_14655</name>
</gene>
<reference evidence="1" key="1">
    <citation type="submission" date="2013-08" db="EMBL/GenBank/DDBJ databases">
        <authorList>
            <person name="Mendez C."/>
            <person name="Richter M."/>
            <person name="Ferrer M."/>
            <person name="Sanchez J."/>
        </authorList>
    </citation>
    <scope>NUCLEOTIDE SEQUENCE</scope>
</reference>
<reference evidence="1" key="2">
    <citation type="journal article" date="2014" name="ISME J.">
        <title>Microbial stratification in low pH oxic and suboxic macroscopic growths along an acid mine drainage.</title>
        <authorList>
            <person name="Mendez-Garcia C."/>
            <person name="Mesa V."/>
            <person name="Sprenger R.R."/>
            <person name="Richter M."/>
            <person name="Diez M.S."/>
            <person name="Solano J."/>
            <person name="Bargiela R."/>
            <person name="Golyshina O.V."/>
            <person name="Manteca A."/>
            <person name="Ramos J.L."/>
            <person name="Gallego J.R."/>
            <person name="Llorente I."/>
            <person name="Martins Dos Santos V.A."/>
            <person name="Jensen O.N."/>
            <person name="Pelaez A.I."/>
            <person name="Sanchez J."/>
            <person name="Ferrer M."/>
        </authorList>
    </citation>
    <scope>NUCLEOTIDE SEQUENCE</scope>
</reference>
<accession>T0ZAP4</accession>
<dbReference type="EMBL" id="AUZY01009729">
    <property type="protein sequence ID" value="EQD41167.1"/>
    <property type="molecule type" value="Genomic_DNA"/>
</dbReference>
<dbReference type="AlphaFoldDB" id="T0ZAP4"/>
<evidence type="ECO:0000313" key="1">
    <source>
        <dbReference type="EMBL" id="EQD41167.1"/>
    </source>
</evidence>
<protein>
    <submittedName>
        <fullName evidence="1">Integrase/recombinase</fullName>
    </submittedName>
</protein>
<proteinExistence type="predicted"/>
<sequence length="210" mass="23627">LFSPEPKAPNAQARRDKDGVAFLSEKGLGNELRRMLRKVQPAGVRWRPYVLRSFASSQLMVAENAGLLTRDAREFLLGHVADIGRRYNLGKGRVRDDLEADVAEMYTRASDRFLRILTLSERPVDYRPVLRVLLAGAGYTKAQIDKMGDLSEERVIEAIREKRVASIEVYDPAPGAKMPTVPFSDLARWMEKGWKKVADDGRGNFLLGPN</sequence>